<accession>A0A9W6PZ10</accession>
<dbReference type="EMBL" id="BSRZ01000008">
    <property type="protein sequence ID" value="GLW65307.1"/>
    <property type="molecule type" value="Genomic_DNA"/>
</dbReference>
<proteinExistence type="predicted"/>
<evidence type="ECO:0000313" key="1">
    <source>
        <dbReference type="EMBL" id="GLW65307.1"/>
    </source>
</evidence>
<evidence type="ECO:0000313" key="2">
    <source>
        <dbReference type="Proteomes" id="UP001165124"/>
    </source>
</evidence>
<name>A0A9W6PZ10_9ACTN</name>
<gene>
    <name evidence="1" type="ORF">Arub01_35510</name>
</gene>
<organism evidence="1 2">
    <name type="scientific">Actinomadura rubrobrunea</name>
    <dbReference type="NCBI Taxonomy" id="115335"/>
    <lineage>
        <taxon>Bacteria</taxon>
        <taxon>Bacillati</taxon>
        <taxon>Actinomycetota</taxon>
        <taxon>Actinomycetes</taxon>
        <taxon>Streptosporangiales</taxon>
        <taxon>Thermomonosporaceae</taxon>
        <taxon>Actinomadura</taxon>
    </lineage>
</organism>
<dbReference type="Proteomes" id="UP001165124">
    <property type="component" value="Unassembled WGS sequence"/>
</dbReference>
<protein>
    <submittedName>
        <fullName evidence="1">Uncharacterized protein</fullName>
    </submittedName>
</protein>
<keyword evidence="2" id="KW-1185">Reference proteome</keyword>
<comment type="caution">
    <text evidence="1">The sequence shown here is derived from an EMBL/GenBank/DDBJ whole genome shotgun (WGS) entry which is preliminary data.</text>
</comment>
<dbReference type="AlphaFoldDB" id="A0A9W6PZ10"/>
<reference evidence="1" key="1">
    <citation type="submission" date="2023-02" db="EMBL/GenBank/DDBJ databases">
        <title>Actinomadura rubrobrunea NBRC 14622.</title>
        <authorList>
            <person name="Ichikawa N."/>
            <person name="Sato H."/>
            <person name="Tonouchi N."/>
        </authorList>
    </citation>
    <scope>NUCLEOTIDE SEQUENCE</scope>
    <source>
        <strain evidence="1">NBRC 14622</strain>
    </source>
</reference>
<sequence>MTDMTEFRRAFNAFWKMPFPDRPRGKEFQDWAVLLLILDTHVAGYASRVNSGDMDPRDVPGVGDLLAELKSLRASLETIRPETERDKELAEEYRSYIASLEKMLYELWRLSCQ</sequence>